<feature type="transmembrane region" description="Helical" evidence="1">
    <location>
        <begin position="401"/>
        <end position="418"/>
    </location>
</feature>
<feature type="transmembrane region" description="Helical" evidence="1">
    <location>
        <begin position="33"/>
        <end position="51"/>
    </location>
</feature>
<feature type="transmembrane region" description="Helical" evidence="1">
    <location>
        <begin position="302"/>
        <end position="323"/>
    </location>
</feature>
<sequence length="460" mass="53106">MNFIKTYKIPILVALVSIVLYLGFAYILKRSEFVKLISLYAALYITSYLFIEKYYSRNSRNFRFLTSIGIVFRLALIVSIPNLSQDFYRFLWDGRLLIQGFSPYLFTPATSSTFDVTIAQSQKLIEGMGSLNASHFSNYPPVNQLFFAIAALFAGKSILGSVIVLRMVIILADVGILYFGKKVLEQLNLPVKNIFWYFLSPFIIIELTGNLHFEGVMLFFFVWALYLLFKRKWLWAAVLIGLSISVKLLPLLLLPLFFRWFSSKEASAALNLTSLLKFYSIIGVTILITFLPFFSSEFIQNFAVTIGLWFQNFEFNASVYYIIRWIGFQVVGWNIIGTVGKILPMIVVLFILGLSFLKKNRTPQQLITSMLFAVSFYFLLSTTVHPWYIATPLILSVFTNYKFPIVWSFVVVLSYSAYGKEGFDENLWLVALEYFIVIGIAAWEFTRCKKYREKEKLPNY</sequence>
<feature type="transmembrane region" description="Helical" evidence="1">
    <location>
        <begin position="369"/>
        <end position="389"/>
    </location>
</feature>
<reference evidence="2" key="1">
    <citation type="submission" date="2021-09" db="EMBL/GenBank/DDBJ databases">
        <title>Genome of Aequorivita sp. strain F64183.</title>
        <authorList>
            <person name="Wang Y."/>
        </authorList>
    </citation>
    <scope>NUCLEOTIDE SEQUENCE</scope>
    <source>
        <strain evidence="2">F64183</strain>
    </source>
</reference>
<organism evidence="2 3">
    <name type="scientific">Aequorivita xiaoshiensis</name>
    <dbReference type="NCBI Taxonomy" id="2874476"/>
    <lineage>
        <taxon>Bacteria</taxon>
        <taxon>Pseudomonadati</taxon>
        <taxon>Bacteroidota</taxon>
        <taxon>Flavobacteriia</taxon>
        <taxon>Flavobacteriales</taxon>
        <taxon>Flavobacteriaceae</taxon>
        <taxon>Aequorivita</taxon>
    </lineage>
</organism>
<evidence type="ECO:0000313" key="2">
    <source>
        <dbReference type="EMBL" id="MCG2430734.1"/>
    </source>
</evidence>
<evidence type="ECO:0000313" key="3">
    <source>
        <dbReference type="Proteomes" id="UP001139462"/>
    </source>
</evidence>
<feature type="transmembrane region" description="Helical" evidence="1">
    <location>
        <begin position="189"/>
        <end position="205"/>
    </location>
</feature>
<feature type="transmembrane region" description="Helical" evidence="1">
    <location>
        <begin position="335"/>
        <end position="357"/>
    </location>
</feature>
<feature type="transmembrane region" description="Helical" evidence="1">
    <location>
        <begin position="427"/>
        <end position="445"/>
    </location>
</feature>
<gene>
    <name evidence="2" type="ORF">K8344_06350</name>
</gene>
<protein>
    <submittedName>
        <fullName evidence="2">Mannosyltransferase</fullName>
    </submittedName>
</protein>
<proteinExistence type="predicted"/>
<dbReference type="RefSeq" id="WP_237607898.1">
    <property type="nucleotide sequence ID" value="NZ_JAIRBB010000003.1"/>
</dbReference>
<dbReference type="Pfam" id="PF26314">
    <property type="entry name" value="MptA_B_family"/>
    <property type="match status" value="1"/>
</dbReference>
<accession>A0A9X1R476</accession>
<comment type="caution">
    <text evidence="2">The sequence shown here is derived from an EMBL/GenBank/DDBJ whole genome shotgun (WGS) entry which is preliminary data.</text>
</comment>
<feature type="transmembrane region" description="Helical" evidence="1">
    <location>
        <begin position="63"/>
        <end position="83"/>
    </location>
</feature>
<keyword evidence="2" id="KW-0808">Transferase</keyword>
<dbReference type="EMBL" id="JAIRBB010000003">
    <property type="protein sequence ID" value="MCG2430734.1"/>
    <property type="molecule type" value="Genomic_DNA"/>
</dbReference>
<keyword evidence="1" id="KW-0472">Membrane</keyword>
<name>A0A9X1R476_9FLAO</name>
<feature type="transmembrane region" description="Helical" evidence="1">
    <location>
        <begin position="278"/>
        <end position="295"/>
    </location>
</feature>
<dbReference type="GO" id="GO:0016757">
    <property type="term" value="F:glycosyltransferase activity"/>
    <property type="evidence" value="ECO:0007669"/>
    <property type="project" value="UniProtKB-KW"/>
</dbReference>
<dbReference type="Proteomes" id="UP001139462">
    <property type="component" value="Unassembled WGS sequence"/>
</dbReference>
<keyword evidence="3" id="KW-1185">Reference proteome</keyword>
<feature type="transmembrane region" description="Helical" evidence="1">
    <location>
        <begin position="145"/>
        <end position="177"/>
    </location>
</feature>
<keyword evidence="1" id="KW-1133">Transmembrane helix</keyword>
<feature type="transmembrane region" description="Helical" evidence="1">
    <location>
        <begin position="7"/>
        <end position="27"/>
    </location>
</feature>
<keyword evidence="2" id="KW-0328">Glycosyltransferase</keyword>
<evidence type="ECO:0000256" key="1">
    <source>
        <dbReference type="SAM" id="Phobius"/>
    </source>
</evidence>
<dbReference type="AlphaFoldDB" id="A0A9X1R476"/>
<keyword evidence="1" id="KW-0812">Transmembrane</keyword>
<feature type="transmembrane region" description="Helical" evidence="1">
    <location>
        <begin position="236"/>
        <end position="258"/>
    </location>
</feature>